<dbReference type="SUPFAM" id="SSF56219">
    <property type="entry name" value="DNase I-like"/>
    <property type="match status" value="1"/>
</dbReference>
<sequence length="233" mass="26431">MHVNDPVNCLSLDANAHTLDVSIVANATAASNDKPGTIENIFYFCLNESVKTIDVVAVSITDELLIEWEAEVATLCKTCLSITEDVKAINYILECSETHADPRPNIELSRKDDLVMPQLSQTPPTKSSALPLKVSVCRSTRRLLWEELVNFSTSNVPWLVGGDINTILHFDGNQDGSLNKMGPMEDFNDMVMECNLTDVKFRREPFTWTNRRIWKRLNRVLYSKEWMDLFNCT</sequence>
<name>A0AAW2MNH9_9LAMI</name>
<comment type="caution">
    <text evidence="1">The sequence shown here is derived from an EMBL/GenBank/DDBJ whole genome shotgun (WGS) entry which is preliminary data.</text>
</comment>
<gene>
    <name evidence="1" type="ORF">Scaly_2202900</name>
</gene>
<dbReference type="EMBL" id="JACGWM010000013">
    <property type="protein sequence ID" value="KAL0333014.1"/>
    <property type="molecule type" value="Genomic_DNA"/>
</dbReference>
<accession>A0AAW2MNH9</accession>
<dbReference type="InterPro" id="IPR036691">
    <property type="entry name" value="Endo/exonu/phosph_ase_sf"/>
</dbReference>
<protein>
    <submittedName>
        <fullName evidence="1">Uncharacterized protein</fullName>
    </submittedName>
</protein>
<dbReference type="Gene3D" id="3.60.10.10">
    <property type="entry name" value="Endonuclease/exonuclease/phosphatase"/>
    <property type="match status" value="1"/>
</dbReference>
<dbReference type="PANTHER" id="PTHR33710:SF71">
    <property type="entry name" value="ENDONUCLEASE_EXONUCLEASE_PHOSPHATASE DOMAIN-CONTAINING PROTEIN"/>
    <property type="match status" value="1"/>
</dbReference>
<organism evidence="1">
    <name type="scientific">Sesamum calycinum</name>
    <dbReference type="NCBI Taxonomy" id="2727403"/>
    <lineage>
        <taxon>Eukaryota</taxon>
        <taxon>Viridiplantae</taxon>
        <taxon>Streptophyta</taxon>
        <taxon>Embryophyta</taxon>
        <taxon>Tracheophyta</taxon>
        <taxon>Spermatophyta</taxon>
        <taxon>Magnoliopsida</taxon>
        <taxon>eudicotyledons</taxon>
        <taxon>Gunneridae</taxon>
        <taxon>Pentapetalae</taxon>
        <taxon>asterids</taxon>
        <taxon>lamiids</taxon>
        <taxon>Lamiales</taxon>
        <taxon>Pedaliaceae</taxon>
        <taxon>Sesamum</taxon>
    </lineage>
</organism>
<evidence type="ECO:0000313" key="1">
    <source>
        <dbReference type="EMBL" id="KAL0333014.1"/>
    </source>
</evidence>
<reference evidence="1" key="2">
    <citation type="journal article" date="2024" name="Plant">
        <title>Genomic evolution and insights into agronomic trait innovations of Sesamum species.</title>
        <authorList>
            <person name="Miao H."/>
            <person name="Wang L."/>
            <person name="Qu L."/>
            <person name="Liu H."/>
            <person name="Sun Y."/>
            <person name="Le M."/>
            <person name="Wang Q."/>
            <person name="Wei S."/>
            <person name="Zheng Y."/>
            <person name="Lin W."/>
            <person name="Duan Y."/>
            <person name="Cao H."/>
            <person name="Xiong S."/>
            <person name="Wang X."/>
            <person name="Wei L."/>
            <person name="Li C."/>
            <person name="Ma Q."/>
            <person name="Ju M."/>
            <person name="Zhao R."/>
            <person name="Li G."/>
            <person name="Mu C."/>
            <person name="Tian Q."/>
            <person name="Mei H."/>
            <person name="Zhang T."/>
            <person name="Gao T."/>
            <person name="Zhang H."/>
        </authorList>
    </citation>
    <scope>NUCLEOTIDE SEQUENCE</scope>
    <source>
        <strain evidence="1">KEN8</strain>
    </source>
</reference>
<dbReference type="AlphaFoldDB" id="A0AAW2MNH9"/>
<proteinExistence type="predicted"/>
<reference evidence="1" key="1">
    <citation type="submission" date="2020-06" db="EMBL/GenBank/DDBJ databases">
        <authorList>
            <person name="Li T."/>
            <person name="Hu X."/>
            <person name="Zhang T."/>
            <person name="Song X."/>
            <person name="Zhang H."/>
            <person name="Dai N."/>
            <person name="Sheng W."/>
            <person name="Hou X."/>
            <person name="Wei L."/>
        </authorList>
    </citation>
    <scope>NUCLEOTIDE SEQUENCE</scope>
    <source>
        <strain evidence="1">KEN8</strain>
        <tissue evidence="1">Leaf</tissue>
    </source>
</reference>
<dbReference type="PANTHER" id="PTHR33710">
    <property type="entry name" value="BNAC02G09200D PROTEIN"/>
    <property type="match status" value="1"/>
</dbReference>